<gene>
    <name evidence="4" type="ORF">ONZ51_g5617</name>
</gene>
<evidence type="ECO:0000256" key="1">
    <source>
        <dbReference type="ARBA" id="ARBA00022729"/>
    </source>
</evidence>
<feature type="domain" description="Peptidase S9 prolyl oligopeptidase catalytic" evidence="3">
    <location>
        <begin position="448"/>
        <end position="618"/>
    </location>
</feature>
<evidence type="ECO:0000313" key="5">
    <source>
        <dbReference type="Proteomes" id="UP001215151"/>
    </source>
</evidence>
<name>A0AAD7X991_9APHY</name>
<dbReference type="AlphaFoldDB" id="A0AAD7X991"/>
<dbReference type="Proteomes" id="UP001215151">
    <property type="component" value="Unassembled WGS sequence"/>
</dbReference>
<proteinExistence type="predicted"/>
<dbReference type="InterPro" id="IPR050955">
    <property type="entry name" value="Plant_Biomass_Hydrol_Est"/>
</dbReference>
<evidence type="ECO:0000259" key="3">
    <source>
        <dbReference type="Pfam" id="PF00326"/>
    </source>
</evidence>
<keyword evidence="1 2" id="KW-0732">Signal</keyword>
<evidence type="ECO:0000313" key="4">
    <source>
        <dbReference type="EMBL" id="KAJ8482055.1"/>
    </source>
</evidence>
<comment type="caution">
    <text evidence="4">The sequence shown here is derived from an EMBL/GenBank/DDBJ whole genome shotgun (WGS) entry which is preliminary data.</text>
</comment>
<feature type="signal peptide" evidence="2">
    <location>
        <begin position="1"/>
        <end position="22"/>
    </location>
</feature>
<evidence type="ECO:0000256" key="2">
    <source>
        <dbReference type="SAM" id="SignalP"/>
    </source>
</evidence>
<dbReference type="Pfam" id="PF00326">
    <property type="entry name" value="Peptidase_S9"/>
    <property type="match status" value="1"/>
</dbReference>
<dbReference type="GO" id="GO:0008236">
    <property type="term" value="F:serine-type peptidase activity"/>
    <property type="evidence" value="ECO:0007669"/>
    <property type="project" value="InterPro"/>
</dbReference>
<dbReference type="Gene3D" id="3.40.50.1820">
    <property type="entry name" value="alpha/beta hydrolase"/>
    <property type="match status" value="1"/>
</dbReference>
<dbReference type="GO" id="GO:0006508">
    <property type="term" value="P:proteolysis"/>
    <property type="evidence" value="ECO:0007669"/>
    <property type="project" value="InterPro"/>
</dbReference>
<dbReference type="PANTHER" id="PTHR43037:SF4">
    <property type="entry name" value="PEPTIDASE S9 PROLYL OLIGOPEPTIDASE CATALYTIC DOMAIN-CONTAINING PROTEIN"/>
    <property type="match status" value="1"/>
</dbReference>
<keyword evidence="5" id="KW-1185">Reference proteome</keyword>
<dbReference type="EMBL" id="JAPEVG010000123">
    <property type="protein sequence ID" value="KAJ8482055.1"/>
    <property type="molecule type" value="Genomic_DNA"/>
</dbReference>
<organism evidence="4 5">
    <name type="scientific">Trametes cubensis</name>
    <dbReference type="NCBI Taxonomy" id="1111947"/>
    <lineage>
        <taxon>Eukaryota</taxon>
        <taxon>Fungi</taxon>
        <taxon>Dikarya</taxon>
        <taxon>Basidiomycota</taxon>
        <taxon>Agaricomycotina</taxon>
        <taxon>Agaricomycetes</taxon>
        <taxon>Polyporales</taxon>
        <taxon>Polyporaceae</taxon>
        <taxon>Trametes</taxon>
    </lineage>
</organism>
<dbReference type="PANTHER" id="PTHR43037">
    <property type="entry name" value="UNNAMED PRODUCT-RELATED"/>
    <property type="match status" value="1"/>
</dbReference>
<reference evidence="4" key="1">
    <citation type="submission" date="2022-11" db="EMBL/GenBank/DDBJ databases">
        <title>Genome Sequence of Cubamyces cubensis.</title>
        <authorList>
            <person name="Buettner E."/>
        </authorList>
    </citation>
    <scope>NUCLEOTIDE SEQUENCE</scope>
    <source>
        <strain evidence="4">MPL-01</strain>
    </source>
</reference>
<dbReference type="InterPro" id="IPR029058">
    <property type="entry name" value="AB_hydrolase_fold"/>
</dbReference>
<sequence>MGLPRLSYLTTVALLALKSTVAATASEATITLTDPLNLEQIVLQKPVAMDTASWKVSLSSEWDVLGPFPIHAREQHFLSPSFPLNVSEVVDLNATYPSGYADGGSVGWSKAKSREDGTLAVSFPNIRWEALRATEGWAALQHHTVLRSTITVHPPAARKTNDTPPRLLVNLEQGSFFTVVPEGPRKTQDDAVVPEWHAGNIYAMGRSPANVVSLPVAPSTTEPTTYIILVSGDYEIRLFGDPRHNGGGVPTLSVSLTVNIEVPTHSVSRVPSHDVSCDFVDGWAFGDALGVGLSSVDGWWTVQDLTPSTALSQYMDLELVRETRLAPGQTRIVPIRFTQKQPIDMKHLEFTLTVISGNATSTVDVALPVQNRAQWNAINGAPLGIKASYLGFGAMPAAFLVTPPEHPNVGSPKPPILALHGAGVDIFEFGFWTQALPRQRHSWIVLPAGRTAWGMDWHGPSAQEAWGTVDALQRILARREQWHSWGIAPNAKVLLMGHSNGGQGAWYLAGRYPDRVVGVVPAAGYIKSQAYVPWVQSRSAHYVDPAVRAILDSSLTPDDNDLFLSNLVDTPVLAIHGGEDDNVPVWHTREAVSVLKTWDPQANVTFREDPGELHWYPSVFANEQVQTFLSSALEESSKHARISSSFTLTVATPSDSGSLHGWSILRLGIPGRLGRLTVEASEDAIRVRTRNVQAFSIHIGSLPDNARNVPFIFDGQQLDLDEETWNLKGFTLSLSREDGQWTPHSQGGIGALPPMGRVANILNTKGPITIVIPSKQTSRELSAASRLAHNLNVYHKLDAEIVDDQEAADKLNDLSQTGNIILLGLGEFAKSTLRQRRTAFGVVDDVLSLRGRLINESGTAALILHPHPTRDDSLLLLMHGTDAVGLERALRLFPIRTGITVPDWVIVTRQADERGTAGVEGAGVWGNDWSWNEAMSAF</sequence>
<dbReference type="SUPFAM" id="SSF53474">
    <property type="entry name" value="alpha/beta-Hydrolases"/>
    <property type="match status" value="1"/>
</dbReference>
<accession>A0AAD7X991</accession>
<protein>
    <recommendedName>
        <fullName evidence="3">Peptidase S9 prolyl oligopeptidase catalytic domain-containing protein</fullName>
    </recommendedName>
</protein>
<feature type="chain" id="PRO_5041915869" description="Peptidase S9 prolyl oligopeptidase catalytic domain-containing protein" evidence="2">
    <location>
        <begin position="23"/>
        <end position="938"/>
    </location>
</feature>
<dbReference type="InterPro" id="IPR001375">
    <property type="entry name" value="Peptidase_S9_cat"/>
</dbReference>